<evidence type="ECO:0000313" key="2">
    <source>
        <dbReference type="EMBL" id="KAK1131138.1"/>
    </source>
</evidence>
<keyword evidence="3" id="KW-1185">Reference proteome</keyword>
<dbReference type="GO" id="GO:0046872">
    <property type="term" value="F:metal ion binding"/>
    <property type="evidence" value="ECO:0007669"/>
    <property type="project" value="UniProtKB-UniRule"/>
</dbReference>
<keyword evidence="1" id="KW-0224">Dipeptidase</keyword>
<keyword evidence="1" id="KW-0325">Glycoprotein</keyword>
<dbReference type="Pfam" id="PF01244">
    <property type="entry name" value="Peptidase_M19"/>
    <property type="match status" value="1"/>
</dbReference>
<keyword evidence="1" id="KW-0472">Membrane</keyword>
<dbReference type="SUPFAM" id="SSF51556">
    <property type="entry name" value="Metallo-dependent hydrolases"/>
    <property type="match status" value="1"/>
</dbReference>
<name>A0AA40G5C8_9HYME</name>
<gene>
    <name evidence="2" type="ORF">K0M31_017431</name>
</gene>
<comment type="subcellular location">
    <subcellularLocation>
        <location evidence="1">Membrane</location>
        <topology evidence="1">Lipid-anchor</topology>
        <topology evidence="1">GPI-anchor</topology>
    </subcellularLocation>
</comment>
<comment type="caution">
    <text evidence="2">The sequence shown here is derived from an EMBL/GenBank/DDBJ whole genome shotgun (WGS) entry which is preliminary data.</text>
</comment>
<keyword evidence="1" id="KW-0482">Metalloprotease</keyword>
<sequence length="92" mass="10623">MTLPFVFFRTPAGLEDVSKYPELFAELLARGWLEKDIQKLAGLNLIRVFKAVEKVRDEMAADGVEPLEEEIPHEDIIGRDYCRYNVKRLMAP</sequence>
<dbReference type="InterPro" id="IPR032466">
    <property type="entry name" value="Metal_Hydrolase"/>
</dbReference>
<dbReference type="InterPro" id="IPR008257">
    <property type="entry name" value="Pept_M19"/>
</dbReference>
<dbReference type="EMBL" id="JAHYIQ010000006">
    <property type="protein sequence ID" value="KAK1131138.1"/>
    <property type="molecule type" value="Genomic_DNA"/>
</dbReference>
<dbReference type="AlphaFoldDB" id="A0AA40G5C8"/>
<dbReference type="GO" id="GO:0006508">
    <property type="term" value="P:proteolysis"/>
    <property type="evidence" value="ECO:0007669"/>
    <property type="project" value="UniProtKB-KW"/>
</dbReference>
<keyword evidence="1" id="KW-1015">Disulfide bond</keyword>
<keyword evidence="1" id="KW-0449">Lipoprotein</keyword>
<reference evidence="2" key="1">
    <citation type="submission" date="2021-10" db="EMBL/GenBank/DDBJ databases">
        <title>Melipona bicolor Genome sequencing and assembly.</title>
        <authorList>
            <person name="Araujo N.S."/>
            <person name="Arias M.C."/>
        </authorList>
    </citation>
    <scope>NUCLEOTIDE SEQUENCE</scope>
    <source>
        <strain evidence="2">USP_2M_L1-L4_2017</strain>
        <tissue evidence="2">Whole body</tissue>
    </source>
</reference>
<protein>
    <recommendedName>
        <fullName evidence="1">Dipeptidase</fullName>
        <ecNumber evidence="1">3.4.13.19</ecNumber>
    </recommendedName>
</protein>
<dbReference type="PANTHER" id="PTHR10443">
    <property type="entry name" value="MICROSOMAL DIPEPTIDASE"/>
    <property type="match status" value="1"/>
</dbReference>
<comment type="catalytic activity">
    <reaction evidence="1">
        <text>an L-aminoacyl-L-amino acid + H2O = 2 an L-alpha-amino acid</text>
        <dbReference type="Rhea" id="RHEA:48940"/>
        <dbReference type="ChEBI" id="CHEBI:15377"/>
        <dbReference type="ChEBI" id="CHEBI:59869"/>
        <dbReference type="ChEBI" id="CHEBI:77460"/>
        <dbReference type="EC" id="3.4.13.19"/>
    </reaction>
</comment>
<proteinExistence type="inferred from homology"/>
<dbReference type="Gene3D" id="3.20.20.140">
    <property type="entry name" value="Metal-dependent hydrolases"/>
    <property type="match status" value="1"/>
</dbReference>
<dbReference type="PROSITE" id="PS51365">
    <property type="entry name" value="RENAL_DIPEPTIDASE_2"/>
    <property type="match status" value="1"/>
</dbReference>
<comment type="cofactor">
    <cofactor evidence="1">
        <name>Zn(2+)</name>
        <dbReference type="ChEBI" id="CHEBI:29105"/>
    </cofactor>
</comment>
<dbReference type="GO" id="GO:0070573">
    <property type="term" value="F:metallodipeptidase activity"/>
    <property type="evidence" value="ECO:0007669"/>
    <property type="project" value="InterPro"/>
</dbReference>
<keyword evidence="1" id="KW-0378">Hydrolase</keyword>
<keyword evidence="1" id="KW-0336">GPI-anchor</keyword>
<dbReference type="EC" id="3.4.13.19" evidence="1"/>
<keyword evidence="1" id="KW-0479">Metal-binding</keyword>
<evidence type="ECO:0000313" key="3">
    <source>
        <dbReference type="Proteomes" id="UP001177670"/>
    </source>
</evidence>
<keyword evidence="1" id="KW-0862">Zinc</keyword>
<accession>A0AA40G5C8</accession>
<comment type="similarity">
    <text evidence="1">Belongs to the metallo-dependent hydrolases superfamily. Peptidase M19 family.</text>
</comment>
<comment type="subunit">
    <text evidence="1">Homodimer; disulfide-linked.</text>
</comment>
<keyword evidence="1" id="KW-0645">Protease</keyword>
<organism evidence="2 3">
    <name type="scientific">Melipona bicolor</name>
    <dbReference type="NCBI Taxonomy" id="60889"/>
    <lineage>
        <taxon>Eukaryota</taxon>
        <taxon>Metazoa</taxon>
        <taxon>Ecdysozoa</taxon>
        <taxon>Arthropoda</taxon>
        <taxon>Hexapoda</taxon>
        <taxon>Insecta</taxon>
        <taxon>Pterygota</taxon>
        <taxon>Neoptera</taxon>
        <taxon>Endopterygota</taxon>
        <taxon>Hymenoptera</taxon>
        <taxon>Apocrita</taxon>
        <taxon>Aculeata</taxon>
        <taxon>Apoidea</taxon>
        <taxon>Anthophila</taxon>
        <taxon>Apidae</taxon>
        <taxon>Melipona</taxon>
    </lineage>
</organism>
<dbReference type="PANTHER" id="PTHR10443:SF12">
    <property type="entry name" value="DIPEPTIDASE"/>
    <property type="match status" value="1"/>
</dbReference>
<dbReference type="Proteomes" id="UP001177670">
    <property type="component" value="Unassembled WGS sequence"/>
</dbReference>
<dbReference type="GO" id="GO:0098552">
    <property type="term" value="C:side of membrane"/>
    <property type="evidence" value="ECO:0007669"/>
    <property type="project" value="UniProtKB-KW"/>
</dbReference>
<evidence type="ECO:0000256" key="1">
    <source>
        <dbReference type="RuleBase" id="RU341113"/>
    </source>
</evidence>